<evidence type="ECO:0000256" key="2">
    <source>
        <dbReference type="ARBA" id="ARBA00022670"/>
    </source>
</evidence>
<dbReference type="GO" id="GO:0046872">
    <property type="term" value="F:metal ion binding"/>
    <property type="evidence" value="ECO:0007669"/>
    <property type="project" value="UniProtKB-KW"/>
</dbReference>
<dbReference type="PANTHER" id="PTHR43806">
    <property type="entry name" value="PEPTIDASE S8"/>
    <property type="match status" value="1"/>
</dbReference>
<evidence type="ECO:0000259" key="10">
    <source>
        <dbReference type="Pfam" id="PF00082"/>
    </source>
</evidence>
<evidence type="ECO:0000256" key="5">
    <source>
        <dbReference type="ARBA" id="ARBA00022825"/>
    </source>
</evidence>
<sequence>RLDADRRYALLTTARPILELRPVSPRLGGGPGADVNRSFSAALPGFHNLHFAFLASFPNMVRYTSSWLALLAAIPALAKRQSILVGFSSEAVLDAVLERVTPTVAGAAGSPGNGGEPKASMFRRPLNVAGKAKGRVPGRKLPGNMPGSIESEPEMTIGYVAVDFTDADGLPIYTDHTNIAEEIDALNTMPGVTIAELNGEVKELGVPDAKDRKKGKGSLRGQMERVLAESQPWGIGMVNITQFWAGGSQEVTPQKEVKICIIDTGYDLGHEDLPKTSDGVTGFAPFFYDGVWDVDGDGHGTHVAGTIGAIGSNNLGVVGVNPDSSKFTFRIGKGLEDDGYGSNAGIIDCIEDCVTSGADVISMSLGSSSPSALEESACEAAYEDGVLVIAAAGNSGAETYLYPATYPVVMSVASVAEGNGPGSDTYGELSYFSTFNDQLEIAAPGSDVVSTTPSNNYESYSGTSMATPHVSAVAAWLISHFPNCESNQIRNAMLNSSREPAPRTADGWDKYFGYGIVDAGAAYSLLSSAGCEGAGGQSSSDAGMTLSAMAQGGAYQKDIGCTVNDHCYAGPSFGERYCNTDTNRCATVPGTAPSPSPTAAPTPFAPCVGTDVKITVEFKTDDYPSESSWTISQTCGSGFSKSSPALSDAGTVKFDNYCTSDGAFALTINDSYGDGLLDPGYYKIYKDDVLQISEGPPVNFVNTYTKSFGNCGGTPPTTPPPAPVTLNPTTPAPVTPSPTNQLTANPTNVSTNNPTDQPSPAPVLITVNPTSGSLCGGDKELKVDVTTDTFPSETSYVIRDVCEDGNEIHKKDDFDLPESSYSETYCVPDGEYEFEIFDRVCCDYGSGSYTVFMDGEIKAEGGNFGGSEKTSFGSCGGNSTPPPTTPSSTSNPTILPTAIPTTANPSKNPTSLPTTPEPTENPTIEPTPSPSTNAPTTSDSTGQPSLPPVTSAEATIRVELLLDEYPGETFWSIIDSCGGGGEVVASGGSYTDEGEAVSVEVIVPRSRFIMNIIDTYGDGICCNHGQGKYEVFMDDSLVVSGGIFDVSESQFFGDCSDGPQTSKPTGEPTSTSFDSLSPSVLPPSDAPASFDDSVGTPACDNIQSICSTVGTNLLDAKSGLGEQNPSNSLDSCTDGTAGSYLVDETVESVTVVATDSTGNPVEGVLTAGGYAKIKAVVHTWNDGASSFVDFFKMSDLGNLTWEPLNNGLSPVGEGGFVEVGSPAFQLSSAGTQAVREILIEIDDLVFEVDTTTAPDAVMVALAPSVSASPAKLEIKSLETIDCSLLGKAKCLLATGCNWKRPNRKRSNLFDEAGCRKSL</sequence>
<dbReference type="InterPro" id="IPR034202">
    <property type="entry name" value="Subtilisin_Carlsberg-like"/>
</dbReference>
<dbReference type="InterPro" id="IPR000209">
    <property type="entry name" value="Peptidase_S8/S53_dom"/>
</dbReference>
<reference evidence="11 12" key="1">
    <citation type="journal article" date="2012" name="Genome Biol.">
        <title>Genome and low-iron response of an oceanic diatom adapted to chronic iron limitation.</title>
        <authorList>
            <person name="Lommer M."/>
            <person name="Specht M."/>
            <person name="Roy A.S."/>
            <person name="Kraemer L."/>
            <person name="Andreson R."/>
            <person name="Gutowska M.A."/>
            <person name="Wolf J."/>
            <person name="Bergner S.V."/>
            <person name="Schilhabel M.B."/>
            <person name="Klostermeier U.C."/>
            <person name="Beiko R.G."/>
            <person name="Rosenstiel P."/>
            <person name="Hippler M."/>
            <person name="Laroche J."/>
        </authorList>
    </citation>
    <scope>NUCLEOTIDE SEQUENCE [LARGE SCALE GENOMIC DNA]</scope>
    <source>
        <strain evidence="11 12">CCMP1005</strain>
    </source>
</reference>
<feature type="region of interest" description="Disordered" evidence="9">
    <location>
        <begin position="870"/>
        <end position="949"/>
    </location>
</feature>
<dbReference type="GO" id="GO:0004252">
    <property type="term" value="F:serine-type endopeptidase activity"/>
    <property type="evidence" value="ECO:0007669"/>
    <property type="project" value="UniProtKB-UniRule"/>
</dbReference>
<dbReference type="InterPro" id="IPR050131">
    <property type="entry name" value="Peptidase_S8_subtilisin-like"/>
</dbReference>
<dbReference type="Proteomes" id="UP000266841">
    <property type="component" value="Unassembled WGS sequence"/>
</dbReference>
<feature type="active site" description="Charge relay system" evidence="8">
    <location>
        <position position="464"/>
    </location>
</feature>
<keyword evidence="5 8" id="KW-0720">Serine protease</keyword>
<gene>
    <name evidence="11" type="ORF">THAOC_32346</name>
</gene>
<dbReference type="GO" id="GO:0006508">
    <property type="term" value="P:proteolysis"/>
    <property type="evidence" value="ECO:0007669"/>
    <property type="project" value="UniProtKB-KW"/>
</dbReference>
<evidence type="ECO:0000256" key="6">
    <source>
        <dbReference type="ARBA" id="ARBA00023529"/>
    </source>
</evidence>
<comment type="similarity">
    <text evidence="1 8">Belongs to the peptidase S8 family.</text>
</comment>
<evidence type="ECO:0000256" key="4">
    <source>
        <dbReference type="ARBA" id="ARBA00022801"/>
    </source>
</evidence>
<dbReference type="EMBL" id="AGNL01045383">
    <property type="protein sequence ID" value="EJK48824.1"/>
    <property type="molecule type" value="Genomic_DNA"/>
</dbReference>
<accession>K0R9D5</accession>
<evidence type="ECO:0000313" key="11">
    <source>
        <dbReference type="EMBL" id="EJK48824.1"/>
    </source>
</evidence>
<dbReference type="InterPro" id="IPR023828">
    <property type="entry name" value="Peptidase_S8_Ser-AS"/>
</dbReference>
<feature type="compositionally biased region" description="Low complexity" evidence="9">
    <location>
        <begin position="886"/>
        <end position="941"/>
    </location>
</feature>
<evidence type="ECO:0000256" key="9">
    <source>
        <dbReference type="SAM" id="MobiDB-lite"/>
    </source>
</evidence>
<evidence type="ECO:0000313" key="12">
    <source>
        <dbReference type="Proteomes" id="UP000266841"/>
    </source>
</evidence>
<dbReference type="PROSITE" id="PS00138">
    <property type="entry name" value="SUBTILASE_SER"/>
    <property type="match status" value="1"/>
</dbReference>
<dbReference type="Gene3D" id="3.40.50.200">
    <property type="entry name" value="Peptidase S8/S53 domain"/>
    <property type="match status" value="1"/>
</dbReference>
<feature type="non-terminal residue" evidence="11">
    <location>
        <position position="1"/>
    </location>
</feature>
<keyword evidence="4 8" id="KW-0378">Hydrolase</keyword>
<keyword evidence="12" id="KW-1185">Reference proteome</keyword>
<proteinExistence type="inferred from homology"/>
<dbReference type="PROSITE" id="PS51892">
    <property type="entry name" value="SUBTILASE"/>
    <property type="match status" value="1"/>
</dbReference>
<name>K0R9D5_THAOC</name>
<comment type="catalytic activity">
    <reaction evidence="6">
        <text>Hydrolysis of proteins with broad specificity for peptide bonds, and a preference for a large uncharged residue in P1. Hydrolyzes peptide amides.</text>
        <dbReference type="EC" id="3.4.21.62"/>
    </reaction>
</comment>
<evidence type="ECO:0000256" key="7">
    <source>
        <dbReference type="ARBA" id="ARBA00023619"/>
    </source>
</evidence>
<feature type="domain" description="Peptidase S8/S53" evidence="10">
    <location>
        <begin position="255"/>
        <end position="515"/>
    </location>
</feature>
<dbReference type="Pfam" id="PF00082">
    <property type="entry name" value="Peptidase_S8"/>
    <property type="match status" value="1"/>
</dbReference>
<dbReference type="EC" id="3.4.21.62" evidence="7"/>
<feature type="active site" description="Charge relay system" evidence="8">
    <location>
        <position position="299"/>
    </location>
</feature>
<dbReference type="PANTHER" id="PTHR43806:SF11">
    <property type="entry name" value="CEREVISIN-RELATED"/>
    <property type="match status" value="1"/>
</dbReference>
<dbReference type="PROSITE" id="PS00137">
    <property type="entry name" value="SUBTILASE_HIS"/>
    <property type="match status" value="1"/>
</dbReference>
<feature type="region of interest" description="Disordered" evidence="9">
    <location>
        <begin position="711"/>
        <end position="760"/>
    </location>
</feature>
<dbReference type="InterPro" id="IPR015500">
    <property type="entry name" value="Peptidase_S8_subtilisin-rel"/>
</dbReference>
<feature type="compositionally biased region" description="Polar residues" evidence="9">
    <location>
        <begin position="1058"/>
        <end position="1071"/>
    </location>
</feature>
<evidence type="ECO:0000256" key="1">
    <source>
        <dbReference type="ARBA" id="ARBA00011073"/>
    </source>
</evidence>
<dbReference type="OrthoDB" id="43334at2759"/>
<dbReference type="GO" id="GO:0005615">
    <property type="term" value="C:extracellular space"/>
    <property type="evidence" value="ECO:0007669"/>
    <property type="project" value="TreeGrafter"/>
</dbReference>
<evidence type="ECO:0000256" key="8">
    <source>
        <dbReference type="PROSITE-ProRule" id="PRU01240"/>
    </source>
</evidence>
<dbReference type="PRINTS" id="PR00723">
    <property type="entry name" value="SUBTILISIN"/>
</dbReference>
<organism evidence="11 12">
    <name type="scientific">Thalassiosira oceanica</name>
    <name type="common">Marine diatom</name>
    <dbReference type="NCBI Taxonomy" id="159749"/>
    <lineage>
        <taxon>Eukaryota</taxon>
        <taxon>Sar</taxon>
        <taxon>Stramenopiles</taxon>
        <taxon>Ochrophyta</taxon>
        <taxon>Bacillariophyta</taxon>
        <taxon>Coscinodiscophyceae</taxon>
        <taxon>Thalassiosirophycidae</taxon>
        <taxon>Thalassiosirales</taxon>
        <taxon>Thalassiosiraceae</taxon>
        <taxon>Thalassiosira</taxon>
    </lineage>
</organism>
<protein>
    <recommendedName>
        <fullName evidence="7">subtilisin</fullName>
        <ecNumber evidence="7">3.4.21.62</ecNumber>
    </recommendedName>
</protein>
<dbReference type="SUPFAM" id="SSF52743">
    <property type="entry name" value="Subtilisin-like"/>
    <property type="match status" value="1"/>
</dbReference>
<dbReference type="CDD" id="cd07477">
    <property type="entry name" value="Peptidases_S8_Subtilisin_subset"/>
    <property type="match status" value="1"/>
</dbReference>
<feature type="compositionally biased region" description="Polar residues" evidence="9">
    <location>
        <begin position="740"/>
        <end position="758"/>
    </location>
</feature>
<comment type="caution">
    <text evidence="11">The sequence shown here is derived from an EMBL/GenBank/DDBJ whole genome shotgun (WGS) entry which is preliminary data.</text>
</comment>
<keyword evidence="3" id="KW-0479">Metal-binding</keyword>
<dbReference type="InterPro" id="IPR022398">
    <property type="entry name" value="Peptidase_S8_His-AS"/>
</dbReference>
<dbReference type="InterPro" id="IPR036852">
    <property type="entry name" value="Peptidase_S8/S53_dom_sf"/>
</dbReference>
<keyword evidence="2 8" id="KW-0645">Protease</keyword>
<feature type="active site" description="Charge relay system" evidence="8">
    <location>
        <position position="263"/>
    </location>
</feature>
<feature type="region of interest" description="Disordered" evidence="9">
    <location>
        <begin position="1054"/>
        <end position="1093"/>
    </location>
</feature>
<dbReference type="eggNOG" id="KOG1153">
    <property type="taxonomic scope" value="Eukaryota"/>
</dbReference>
<evidence type="ECO:0000256" key="3">
    <source>
        <dbReference type="ARBA" id="ARBA00022723"/>
    </source>
</evidence>